<dbReference type="PANTHER" id="PTHR43351">
    <property type="entry name" value="L(+)-TARTRATE DEHYDRATASE SUBUNIT BETA"/>
    <property type="match status" value="1"/>
</dbReference>
<dbReference type="Gene3D" id="3.20.130.10">
    <property type="entry name" value="Fe-S hydro-lyase, tartrate dehydratase beta-type, catalytic domain"/>
    <property type="match status" value="1"/>
</dbReference>
<keyword evidence="2" id="KW-0456">Lyase</keyword>
<dbReference type="SUPFAM" id="SSF117457">
    <property type="entry name" value="FumA C-terminal domain-like"/>
    <property type="match status" value="1"/>
</dbReference>
<comment type="similarity">
    <text evidence="1">Belongs to the class-I fumarase family.</text>
</comment>
<reference evidence="4 5" key="1">
    <citation type="journal article" date="2016" name="Sci. Rep.">
        <title>Metabolic traits of an uncultured archaeal lineage -MSBL1- from brine pools of the Red Sea.</title>
        <authorList>
            <person name="Mwirichia R."/>
            <person name="Alam I."/>
            <person name="Rashid M."/>
            <person name="Vinu M."/>
            <person name="Ba-Alawi W."/>
            <person name="Anthony Kamau A."/>
            <person name="Kamanda Ngugi D."/>
            <person name="Goker M."/>
            <person name="Klenk H.P."/>
            <person name="Bajic V."/>
            <person name="Stingl U."/>
        </authorList>
    </citation>
    <scope>NUCLEOTIDE SEQUENCE [LARGE SCALE GENOMIC DNA]</scope>
    <source>
        <strain evidence="4">SCGC-AAA261D19</strain>
    </source>
</reference>
<name>A0A133V5Z5_9EURY</name>
<dbReference type="EMBL" id="LHXX01000037">
    <property type="protein sequence ID" value="KXB01861.1"/>
    <property type="molecule type" value="Genomic_DNA"/>
</dbReference>
<proteinExistence type="inferred from homology"/>
<gene>
    <name evidence="4" type="ORF">AKJ43_02990</name>
</gene>
<keyword evidence="5" id="KW-1185">Reference proteome</keyword>
<dbReference type="AlphaFoldDB" id="A0A133V5Z5"/>
<dbReference type="InterPro" id="IPR036660">
    <property type="entry name" value="Fe-S_hydroAse_TtdB_cat_sf"/>
</dbReference>
<dbReference type="NCBIfam" id="TIGR00723">
    <property type="entry name" value="ttdB_fumA_fumB"/>
    <property type="match status" value="1"/>
</dbReference>
<dbReference type="Proteomes" id="UP000070400">
    <property type="component" value="Unassembled WGS sequence"/>
</dbReference>
<evidence type="ECO:0000313" key="4">
    <source>
        <dbReference type="EMBL" id="KXB01861.1"/>
    </source>
</evidence>
<dbReference type="Pfam" id="PF05683">
    <property type="entry name" value="Fumerase_C"/>
    <property type="match status" value="1"/>
</dbReference>
<dbReference type="PANTHER" id="PTHR43351:SF2">
    <property type="entry name" value="L(+)-TARTRATE DEHYDRATASE SUBUNIT BETA-RELATED"/>
    <property type="match status" value="1"/>
</dbReference>
<feature type="domain" description="Fe-S hydro-lyase tartrate dehydratase beta-type catalytic" evidence="3">
    <location>
        <begin position="12"/>
        <end position="180"/>
    </location>
</feature>
<organism evidence="4 5">
    <name type="scientific">candidate division MSBL1 archaeon SCGC-AAA261D19</name>
    <dbReference type="NCBI Taxonomy" id="1698273"/>
    <lineage>
        <taxon>Archaea</taxon>
        <taxon>Methanobacteriati</taxon>
        <taxon>Methanobacteriota</taxon>
        <taxon>candidate division MSBL1</taxon>
    </lineage>
</organism>
<dbReference type="InterPro" id="IPR004647">
    <property type="entry name" value="Fe-S_hydro-lyase_TtdB-typ_cat"/>
</dbReference>
<evidence type="ECO:0000256" key="1">
    <source>
        <dbReference type="ARBA" id="ARBA00008876"/>
    </source>
</evidence>
<evidence type="ECO:0000313" key="5">
    <source>
        <dbReference type="Proteomes" id="UP000070400"/>
    </source>
</evidence>
<dbReference type="GO" id="GO:0016836">
    <property type="term" value="F:hydro-lyase activity"/>
    <property type="evidence" value="ECO:0007669"/>
    <property type="project" value="InterPro"/>
</dbReference>
<comment type="caution">
    <text evidence="4">The sequence shown here is derived from an EMBL/GenBank/DDBJ whole genome shotgun (WGS) entry which is preliminary data.</text>
</comment>
<accession>A0A133V5Z5</accession>
<sequence>MKIIETPLDPLEVKKLEVNDTFSVTGRIFTARDAVHKKLLYMYEKGEEPPIPLQNLPMFHCGPIVAKKGNEWRVISAGPTTSIRLESFEDRFMDSFGTKIFIGKGGMGERTLKSLREYGGIYAHFTGGAGALMASSVERVEDVFFLDELGIPEALWVIEVNEFGPLLVTMDSKGSSIYEDLSKEIRKNVERTKSGL</sequence>
<protein>
    <submittedName>
        <fullName evidence="4">Fumarate hydratase</fullName>
    </submittedName>
</protein>
<evidence type="ECO:0000259" key="3">
    <source>
        <dbReference type="Pfam" id="PF05683"/>
    </source>
</evidence>
<evidence type="ECO:0000256" key="2">
    <source>
        <dbReference type="ARBA" id="ARBA00023239"/>
    </source>
</evidence>